<protein>
    <submittedName>
        <fullName evidence="1">Uncharacterized protein</fullName>
    </submittedName>
</protein>
<feature type="non-terminal residue" evidence="1">
    <location>
        <position position="123"/>
    </location>
</feature>
<reference evidence="1" key="1">
    <citation type="submission" date="2018-05" db="EMBL/GenBank/DDBJ databases">
        <authorList>
            <person name="Lanie J.A."/>
            <person name="Ng W.-L."/>
            <person name="Kazmierczak K.M."/>
            <person name="Andrzejewski T.M."/>
            <person name="Davidsen T.M."/>
            <person name="Wayne K.J."/>
            <person name="Tettelin H."/>
            <person name="Glass J.I."/>
            <person name="Rusch D."/>
            <person name="Podicherti R."/>
            <person name="Tsui H.-C.T."/>
            <person name="Winkler M.E."/>
        </authorList>
    </citation>
    <scope>NUCLEOTIDE SEQUENCE</scope>
</reference>
<dbReference type="EMBL" id="UINC01210604">
    <property type="protein sequence ID" value="SVE34138.1"/>
    <property type="molecule type" value="Genomic_DNA"/>
</dbReference>
<accession>A0A383CR91</accession>
<evidence type="ECO:0000313" key="1">
    <source>
        <dbReference type="EMBL" id="SVE34138.1"/>
    </source>
</evidence>
<dbReference type="AlphaFoldDB" id="A0A383CR91"/>
<organism evidence="1">
    <name type="scientific">marine metagenome</name>
    <dbReference type="NCBI Taxonomy" id="408172"/>
    <lineage>
        <taxon>unclassified sequences</taxon>
        <taxon>metagenomes</taxon>
        <taxon>ecological metagenomes</taxon>
    </lineage>
</organism>
<sequence length="123" mass="14414">MKKCYFLLLLPLILMGEEINDLSGTINYYYANRLSDGSIINLPYRIADIKWQKEEDAFSLYSHIALEYRIPNDSHFLDNTSPQDFIWDLRELYLSWHFSLGELRIGKQIYSWGSVDGNSPVDN</sequence>
<name>A0A383CR91_9ZZZZ</name>
<proteinExistence type="predicted"/>
<gene>
    <name evidence="1" type="ORF">METZ01_LOCUS486992</name>
</gene>